<dbReference type="RefSeq" id="XP_025836998.1">
    <property type="nucleotide sequence ID" value="XM_025981213.1"/>
</dbReference>
<feature type="domain" description="Aminomethyltransferase C-terminal" evidence="4">
    <location>
        <begin position="668"/>
        <end position="752"/>
    </location>
</feature>
<evidence type="ECO:0000259" key="2">
    <source>
        <dbReference type="Pfam" id="PF01266"/>
    </source>
</evidence>
<dbReference type="PANTHER" id="PTHR43757:SF15">
    <property type="entry name" value="PYRUVATE DEHYDROGENASE PHOSPHATASE REGULATORY SUBUNIT, MITOCHONDRIAL-LIKE"/>
    <property type="match status" value="1"/>
</dbReference>
<evidence type="ECO:0000313" key="7">
    <source>
        <dbReference type="RefSeq" id="XP_025836998.1"/>
    </source>
</evidence>
<organism evidence="6 7">
    <name type="scientific">Agrilus planipennis</name>
    <name type="common">Emerald ash borer</name>
    <name type="synonym">Agrilus marcopoli</name>
    <dbReference type="NCBI Taxonomy" id="224129"/>
    <lineage>
        <taxon>Eukaryota</taxon>
        <taxon>Metazoa</taxon>
        <taxon>Ecdysozoa</taxon>
        <taxon>Arthropoda</taxon>
        <taxon>Hexapoda</taxon>
        <taxon>Insecta</taxon>
        <taxon>Pterygota</taxon>
        <taxon>Neoptera</taxon>
        <taxon>Endopterygota</taxon>
        <taxon>Coleoptera</taxon>
        <taxon>Polyphaga</taxon>
        <taxon>Elateriformia</taxon>
        <taxon>Buprestoidea</taxon>
        <taxon>Buprestidae</taxon>
        <taxon>Agrilinae</taxon>
        <taxon>Agrilus</taxon>
    </lineage>
</organism>
<dbReference type="SUPFAM" id="SSF101790">
    <property type="entry name" value="Aminomethyltransferase beta-barrel domain"/>
    <property type="match status" value="1"/>
</dbReference>
<evidence type="ECO:0000259" key="5">
    <source>
        <dbReference type="Pfam" id="PF16350"/>
    </source>
</evidence>
<dbReference type="GO" id="GO:0005739">
    <property type="term" value="C:mitochondrion"/>
    <property type="evidence" value="ECO:0007669"/>
    <property type="project" value="TreeGrafter"/>
</dbReference>
<dbReference type="PANTHER" id="PTHR43757">
    <property type="entry name" value="AMINOMETHYLTRANSFERASE"/>
    <property type="match status" value="1"/>
</dbReference>
<evidence type="ECO:0000313" key="6">
    <source>
        <dbReference type="Proteomes" id="UP000192223"/>
    </source>
</evidence>
<evidence type="ECO:0000259" key="3">
    <source>
        <dbReference type="Pfam" id="PF01571"/>
    </source>
</evidence>
<dbReference type="FunCoup" id="A0A7F5RLU9">
    <property type="interactions" value="1488"/>
</dbReference>
<dbReference type="SUPFAM" id="SSF103025">
    <property type="entry name" value="Folate-binding domain"/>
    <property type="match status" value="1"/>
</dbReference>
<dbReference type="Pfam" id="PF08669">
    <property type="entry name" value="GCV_T_C"/>
    <property type="match status" value="1"/>
</dbReference>
<dbReference type="InParanoid" id="A0A7F5RLU9"/>
<dbReference type="KEGG" id="apln:108736921"/>
<accession>A0A7F5RLU9</accession>
<dbReference type="SUPFAM" id="SSF51905">
    <property type="entry name" value="FAD/NAD(P)-binding domain"/>
    <property type="match status" value="1"/>
</dbReference>
<evidence type="ECO:0000259" key="4">
    <source>
        <dbReference type="Pfam" id="PF08669"/>
    </source>
</evidence>
<dbReference type="GeneID" id="108736921"/>
<comment type="similarity">
    <text evidence="1">Belongs to the GcvT family.</text>
</comment>
<dbReference type="Proteomes" id="UP000192223">
    <property type="component" value="Unplaced"/>
</dbReference>
<gene>
    <name evidence="7" type="primary">LOC108736921</name>
</gene>
<dbReference type="AlphaFoldDB" id="A0A7F5RLU9"/>
<dbReference type="InterPro" id="IPR027266">
    <property type="entry name" value="TrmE/GcvT-like"/>
</dbReference>
<feature type="domain" description="GCVT N-terminal" evidence="3">
    <location>
        <begin position="355"/>
        <end position="645"/>
    </location>
</feature>
<dbReference type="Pfam" id="PF01266">
    <property type="entry name" value="DAO"/>
    <property type="match status" value="1"/>
</dbReference>
<sequence length="791" mass="89951">MFLKCNVLRFKLSFQKPNRRTYFASNETPTTPEELPKHARVVICGRGVMGESIAYHLAKLGWGKDTVILEQSKGHTDNSWNSSGLIGAFKPTLAQVKLAQSSIQLYKDLEAQGHSTGWKQCGSLNLARTKDRMTVFRRMRAQSILWKIECELLTPKQCKEKCPLLNISDIEGALWIPNDGVADGFKIGKVLISEAVKNGVKVIENCKVTKVYQTNGKVTGVMTELGEIKCDYFVNCAGIWARDVGQLSDPTVKVPLHAVEHHYLHTKLIPGLDPMTPGNTTCFLGGVGQATAELIKNGNTSFDMYEIEVSRFLGLHNNRKFLRDRVKEVVGLHYGLIYPYHEFKTGRNLRTSPVYPKFREFGAVFGQVMGYERPNWFDPDIKVSEEEESGWFIPYRTAYTNTFKKPPWFDLVSSEYEACRERIGISDYSSFTKIDLWSKGNEVVNALQYVCSNDVDVPLGNIIHTGMQNHHGGYENDCSLIRLSDNHYMMVAPSIQQTRCKVWLQKHLPSSVAVSDVTSMFTALCIIGPFTRTMLSELTDTDLSPKNFPFFTYKLLDVGLANGIRTLNITHTGELGYVLYIPNEYALHVYSRLMQFGKKYGLKHAGYYATRALRIEKFYAFWGQDLDTRTTPLECGRMWRVKFDKNVDFIGKDALLKQREEGVQRIYVQLILEDHNSETDLWPWGGEPFYRNGKCVGICTTSGYGFTFQKQVCLGFIQNIDDDGVPQKVTNEYVLSGDYEVDIAGIRYKAKVNLHSPKLPTKFPDIEREAYFATRDKHEEPIVVTRRKSEN</sequence>
<protein>
    <submittedName>
        <fullName evidence="7">Pyruvate dehydrogenase phosphatase regulatory subunit, mitochondrial-like</fullName>
    </submittedName>
</protein>
<dbReference type="Gene3D" id="3.30.9.10">
    <property type="entry name" value="D-Amino Acid Oxidase, subunit A, domain 2"/>
    <property type="match status" value="1"/>
</dbReference>
<dbReference type="InterPro" id="IPR036188">
    <property type="entry name" value="FAD/NAD-bd_sf"/>
</dbReference>
<feature type="domain" description="FAD dependent oxidoreductase" evidence="2">
    <location>
        <begin position="40"/>
        <end position="271"/>
    </location>
</feature>
<dbReference type="InterPro" id="IPR006076">
    <property type="entry name" value="FAD-dep_OxRdtase"/>
</dbReference>
<reference evidence="7" key="1">
    <citation type="submission" date="2025-08" db="UniProtKB">
        <authorList>
            <consortium name="RefSeq"/>
        </authorList>
    </citation>
    <scope>IDENTIFICATION</scope>
    <source>
        <tissue evidence="7">Entire body</tissue>
    </source>
</reference>
<dbReference type="OrthoDB" id="429143at2759"/>
<evidence type="ECO:0000256" key="1">
    <source>
        <dbReference type="ARBA" id="ARBA00008609"/>
    </source>
</evidence>
<dbReference type="Gene3D" id="3.30.70.1400">
    <property type="entry name" value="Aminomethyltransferase beta-barrel domains"/>
    <property type="match status" value="1"/>
</dbReference>
<dbReference type="InterPro" id="IPR013977">
    <property type="entry name" value="GcvT_C"/>
</dbReference>
<dbReference type="InterPro" id="IPR028896">
    <property type="entry name" value="GcvT/YgfZ/DmdA"/>
</dbReference>
<name>A0A7F5RLU9_AGRPL</name>
<dbReference type="FunFam" id="3.30.70.1400:FF:000003">
    <property type="entry name" value="Pyruvate dehydrogenase phosphatase regulatory subunit"/>
    <property type="match status" value="1"/>
</dbReference>
<keyword evidence="6" id="KW-1185">Reference proteome</keyword>
<dbReference type="Pfam" id="PF16350">
    <property type="entry name" value="FAO_M"/>
    <property type="match status" value="1"/>
</dbReference>
<dbReference type="InterPro" id="IPR029043">
    <property type="entry name" value="GcvT/YgfZ_C"/>
</dbReference>
<dbReference type="Gene3D" id="3.30.1360.120">
    <property type="entry name" value="Probable tRNA modification gtpase trme, domain 1"/>
    <property type="match status" value="1"/>
</dbReference>
<dbReference type="Gene3D" id="3.50.50.60">
    <property type="entry name" value="FAD/NAD(P)-binding domain"/>
    <property type="match status" value="1"/>
</dbReference>
<feature type="domain" description="FAD dependent oxidoreductase central" evidence="5">
    <location>
        <begin position="297"/>
        <end position="352"/>
    </location>
</feature>
<dbReference type="FunFam" id="2.40.30.110:FF:000004">
    <property type="entry name" value="Pyruvate dehydrogenase phosphatase regulatory subunit, mitochondrial"/>
    <property type="match status" value="1"/>
</dbReference>
<dbReference type="Pfam" id="PF01571">
    <property type="entry name" value="GCV_T"/>
    <property type="match status" value="1"/>
</dbReference>
<dbReference type="InterPro" id="IPR006222">
    <property type="entry name" value="GCVT_N"/>
</dbReference>
<proteinExistence type="inferred from homology"/>
<dbReference type="InterPro" id="IPR032503">
    <property type="entry name" value="FAO_M"/>
</dbReference>
<dbReference type="Gene3D" id="2.40.30.110">
    <property type="entry name" value="Aminomethyltransferase beta-barrel domains"/>
    <property type="match status" value="1"/>
</dbReference>